<sequence length="133" mass="15084">MDHWRCPKVMLDWASNFFYDYWEKSAKKVFKNNSQSVKWSAPPPGMLAVNVDATMCKNAGVCSSGVVIRDHEGKVLVSKGVFVEKPLLPLTAELLAIKERIILIKERELWNCIVLSDCCLAVSMLNCPPKKKW</sequence>
<dbReference type="InterPro" id="IPR002156">
    <property type="entry name" value="RNaseH_domain"/>
</dbReference>
<comment type="caution">
    <text evidence="2">The sequence shown here is derived from an EMBL/GenBank/DDBJ whole genome shotgun (WGS) entry which is preliminary data.</text>
</comment>
<dbReference type="SUPFAM" id="SSF53098">
    <property type="entry name" value="Ribonuclease H-like"/>
    <property type="match status" value="1"/>
</dbReference>
<dbReference type="PANTHER" id="PTHR47074">
    <property type="entry name" value="BNAC02G40300D PROTEIN"/>
    <property type="match status" value="1"/>
</dbReference>
<protein>
    <recommendedName>
        <fullName evidence="1">RNase H type-1 domain-containing protein</fullName>
    </recommendedName>
</protein>
<dbReference type="CDD" id="cd06222">
    <property type="entry name" value="RNase_H_like"/>
    <property type="match status" value="1"/>
</dbReference>
<evidence type="ECO:0000259" key="1">
    <source>
        <dbReference type="Pfam" id="PF13456"/>
    </source>
</evidence>
<reference evidence="2" key="2">
    <citation type="submission" date="2023-05" db="EMBL/GenBank/DDBJ databases">
        <authorList>
            <person name="Schelkunov M.I."/>
        </authorList>
    </citation>
    <scope>NUCLEOTIDE SEQUENCE</scope>
    <source>
        <strain evidence="2">Hsosn_3</strain>
        <tissue evidence="2">Leaf</tissue>
    </source>
</reference>
<dbReference type="InterPro" id="IPR044730">
    <property type="entry name" value="RNase_H-like_dom_plant"/>
</dbReference>
<gene>
    <name evidence="2" type="ORF">POM88_028648</name>
</gene>
<reference evidence="2" key="1">
    <citation type="submission" date="2023-02" db="EMBL/GenBank/DDBJ databases">
        <title>Genome of toxic invasive species Heracleum sosnowskyi carries increased number of genes despite the absence of recent whole-genome duplications.</title>
        <authorList>
            <person name="Schelkunov M."/>
            <person name="Shtratnikova V."/>
            <person name="Makarenko M."/>
            <person name="Klepikova A."/>
            <person name="Omelchenko D."/>
            <person name="Novikova G."/>
            <person name="Obukhova E."/>
            <person name="Bogdanov V."/>
            <person name="Penin A."/>
            <person name="Logacheva M."/>
        </authorList>
    </citation>
    <scope>NUCLEOTIDE SEQUENCE</scope>
    <source>
        <strain evidence="2">Hsosn_3</strain>
        <tissue evidence="2">Leaf</tissue>
    </source>
</reference>
<organism evidence="2 3">
    <name type="scientific">Heracleum sosnowskyi</name>
    <dbReference type="NCBI Taxonomy" id="360622"/>
    <lineage>
        <taxon>Eukaryota</taxon>
        <taxon>Viridiplantae</taxon>
        <taxon>Streptophyta</taxon>
        <taxon>Embryophyta</taxon>
        <taxon>Tracheophyta</taxon>
        <taxon>Spermatophyta</taxon>
        <taxon>Magnoliopsida</taxon>
        <taxon>eudicotyledons</taxon>
        <taxon>Gunneridae</taxon>
        <taxon>Pentapetalae</taxon>
        <taxon>asterids</taxon>
        <taxon>campanulids</taxon>
        <taxon>Apiales</taxon>
        <taxon>Apiaceae</taxon>
        <taxon>Apioideae</taxon>
        <taxon>apioid superclade</taxon>
        <taxon>Tordylieae</taxon>
        <taxon>Tordyliinae</taxon>
        <taxon>Heracleum</taxon>
    </lineage>
</organism>
<name>A0AAD8HSG3_9APIA</name>
<accession>A0AAD8HSG3</accession>
<dbReference type="PANTHER" id="PTHR47074:SF11">
    <property type="entry name" value="REVERSE TRANSCRIPTASE-LIKE PROTEIN"/>
    <property type="match status" value="1"/>
</dbReference>
<dbReference type="Pfam" id="PF13456">
    <property type="entry name" value="RVT_3"/>
    <property type="match status" value="1"/>
</dbReference>
<dbReference type="Gene3D" id="3.30.420.10">
    <property type="entry name" value="Ribonuclease H-like superfamily/Ribonuclease H"/>
    <property type="match status" value="1"/>
</dbReference>
<dbReference type="AlphaFoldDB" id="A0AAD8HSG3"/>
<dbReference type="Proteomes" id="UP001237642">
    <property type="component" value="Unassembled WGS sequence"/>
</dbReference>
<evidence type="ECO:0000313" key="3">
    <source>
        <dbReference type="Proteomes" id="UP001237642"/>
    </source>
</evidence>
<dbReference type="EMBL" id="JAUIZM010000007">
    <property type="protein sequence ID" value="KAK1372455.1"/>
    <property type="molecule type" value="Genomic_DNA"/>
</dbReference>
<proteinExistence type="predicted"/>
<dbReference type="InterPro" id="IPR012337">
    <property type="entry name" value="RNaseH-like_sf"/>
</dbReference>
<keyword evidence="3" id="KW-1185">Reference proteome</keyword>
<dbReference type="InterPro" id="IPR036397">
    <property type="entry name" value="RNaseH_sf"/>
</dbReference>
<dbReference type="GO" id="GO:0003676">
    <property type="term" value="F:nucleic acid binding"/>
    <property type="evidence" value="ECO:0007669"/>
    <property type="project" value="InterPro"/>
</dbReference>
<feature type="domain" description="RNase H type-1" evidence="1">
    <location>
        <begin position="50"/>
        <end position="128"/>
    </location>
</feature>
<evidence type="ECO:0000313" key="2">
    <source>
        <dbReference type="EMBL" id="KAK1372455.1"/>
    </source>
</evidence>
<dbReference type="InterPro" id="IPR052929">
    <property type="entry name" value="RNase_H-like_EbsB-rel"/>
</dbReference>
<dbReference type="GO" id="GO:0004523">
    <property type="term" value="F:RNA-DNA hybrid ribonuclease activity"/>
    <property type="evidence" value="ECO:0007669"/>
    <property type="project" value="InterPro"/>
</dbReference>